<proteinExistence type="predicted"/>
<reference evidence="2" key="1">
    <citation type="submission" date="2023-05" db="EMBL/GenBank/DDBJ databases">
        <title>Nepenthes gracilis genome sequencing.</title>
        <authorList>
            <person name="Fukushima K."/>
        </authorList>
    </citation>
    <scope>NUCLEOTIDE SEQUENCE</scope>
    <source>
        <strain evidence="2">SING2019-196</strain>
    </source>
</reference>
<name>A0AAD3Y7A6_NEPGR</name>
<evidence type="ECO:0000313" key="2">
    <source>
        <dbReference type="EMBL" id="GMH32068.1"/>
    </source>
</evidence>
<evidence type="ECO:0000313" key="3">
    <source>
        <dbReference type="Proteomes" id="UP001279734"/>
    </source>
</evidence>
<sequence>MEEHESAVEYREIRRPCCQTSVSGHRGAFILFVALVLLPKLHQATDFPYRHYLLLLQMELILFVLVGDHPLQ</sequence>
<evidence type="ECO:0000256" key="1">
    <source>
        <dbReference type="SAM" id="Phobius"/>
    </source>
</evidence>
<dbReference type="EMBL" id="BSYO01000055">
    <property type="protein sequence ID" value="GMH32068.1"/>
    <property type="molecule type" value="Genomic_DNA"/>
</dbReference>
<dbReference type="Proteomes" id="UP001279734">
    <property type="component" value="Unassembled WGS sequence"/>
</dbReference>
<keyword evidence="1" id="KW-1133">Transmembrane helix</keyword>
<accession>A0AAD3Y7A6</accession>
<keyword evidence="1" id="KW-0472">Membrane</keyword>
<feature type="transmembrane region" description="Helical" evidence="1">
    <location>
        <begin position="49"/>
        <end position="67"/>
    </location>
</feature>
<dbReference type="AlphaFoldDB" id="A0AAD3Y7A6"/>
<organism evidence="2 3">
    <name type="scientific">Nepenthes gracilis</name>
    <name type="common">Slender pitcher plant</name>
    <dbReference type="NCBI Taxonomy" id="150966"/>
    <lineage>
        <taxon>Eukaryota</taxon>
        <taxon>Viridiplantae</taxon>
        <taxon>Streptophyta</taxon>
        <taxon>Embryophyta</taxon>
        <taxon>Tracheophyta</taxon>
        <taxon>Spermatophyta</taxon>
        <taxon>Magnoliopsida</taxon>
        <taxon>eudicotyledons</taxon>
        <taxon>Gunneridae</taxon>
        <taxon>Pentapetalae</taxon>
        <taxon>Caryophyllales</taxon>
        <taxon>Nepenthaceae</taxon>
        <taxon>Nepenthes</taxon>
    </lineage>
</organism>
<keyword evidence="3" id="KW-1185">Reference proteome</keyword>
<gene>
    <name evidence="2" type="ORF">Nepgr_033912</name>
</gene>
<comment type="caution">
    <text evidence="2">The sequence shown here is derived from an EMBL/GenBank/DDBJ whole genome shotgun (WGS) entry which is preliminary data.</text>
</comment>
<protein>
    <submittedName>
        <fullName evidence="2">Uncharacterized protein</fullName>
    </submittedName>
</protein>
<keyword evidence="1" id="KW-0812">Transmembrane</keyword>